<dbReference type="InterPro" id="IPR010559">
    <property type="entry name" value="Sig_transdc_His_kin_internal"/>
</dbReference>
<dbReference type="GO" id="GO:0016020">
    <property type="term" value="C:membrane"/>
    <property type="evidence" value="ECO:0007669"/>
    <property type="project" value="InterPro"/>
</dbReference>
<evidence type="ECO:0000256" key="1">
    <source>
        <dbReference type="SAM" id="Phobius"/>
    </source>
</evidence>
<feature type="transmembrane region" description="Helical" evidence="1">
    <location>
        <begin position="130"/>
        <end position="149"/>
    </location>
</feature>
<dbReference type="OrthoDB" id="9809908at2"/>
<dbReference type="AlphaFoldDB" id="A0A4S1DZE4"/>
<protein>
    <recommendedName>
        <fullName evidence="2">Signal transduction histidine kinase internal region domain-containing protein</fullName>
    </recommendedName>
</protein>
<keyword evidence="1" id="KW-1133">Transmembrane helix</keyword>
<dbReference type="PANTHER" id="PTHR34220">
    <property type="entry name" value="SENSOR HISTIDINE KINASE YPDA"/>
    <property type="match status" value="1"/>
</dbReference>
<evidence type="ECO:0000259" key="2">
    <source>
        <dbReference type="Pfam" id="PF06580"/>
    </source>
</evidence>
<evidence type="ECO:0000313" key="3">
    <source>
        <dbReference type="EMBL" id="TGV03529.1"/>
    </source>
</evidence>
<keyword evidence="1" id="KW-0472">Membrane</keyword>
<accession>A0A4S1DZE4</accession>
<sequence>MIYINKTTTILTTKYIKQLVLISIALLISTLLTLPRILNMLGIVDDLSDAFTPASLKDALLRFLSFAYFSWMFLQFNANTKYFYSNFPKLTRGLMTILINIALYLALIHLFFFLYSKLVGLSMPAQEKGLAYFVYFIVLLITVFIARILRYQMSLKENMIAQEALKQQSLQNELMALKNQVNPHFLFNSLNSLSALVKENKDATNFINKLSFMYRYILQSSERDLVSLEEELQFLKSYIHLIKTRYRSRFNINYNIDENLLKKEVPVLALQLLVENAVKHNEISKEHPLSICIYSDETYIIIENEIRPRKTLVAGTGNGLVNLNKRYYALKRQHISISNENNIFKVKLSLN</sequence>
<dbReference type="Proteomes" id="UP000307602">
    <property type="component" value="Unassembled WGS sequence"/>
</dbReference>
<feature type="domain" description="Signal transduction histidine kinase internal region" evidence="2">
    <location>
        <begin position="173"/>
        <end position="250"/>
    </location>
</feature>
<gene>
    <name evidence="3" type="ORF">EM932_05730</name>
</gene>
<feature type="transmembrane region" description="Helical" evidence="1">
    <location>
        <begin position="59"/>
        <end position="76"/>
    </location>
</feature>
<dbReference type="GO" id="GO:0000155">
    <property type="term" value="F:phosphorelay sensor kinase activity"/>
    <property type="evidence" value="ECO:0007669"/>
    <property type="project" value="InterPro"/>
</dbReference>
<keyword evidence="1" id="KW-0812">Transmembrane</keyword>
<feature type="transmembrane region" description="Helical" evidence="1">
    <location>
        <begin position="97"/>
        <end position="118"/>
    </location>
</feature>
<dbReference type="EMBL" id="SRSO01000006">
    <property type="protein sequence ID" value="TGV03529.1"/>
    <property type="molecule type" value="Genomic_DNA"/>
</dbReference>
<feature type="transmembrane region" description="Helical" evidence="1">
    <location>
        <begin position="20"/>
        <end position="39"/>
    </location>
</feature>
<dbReference type="InterPro" id="IPR050640">
    <property type="entry name" value="Bact_2-comp_sensor_kinase"/>
</dbReference>
<keyword evidence="4" id="KW-1185">Reference proteome</keyword>
<evidence type="ECO:0000313" key="4">
    <source>
        <dbReference type="Proteomes" id="UP000307602"/>
    </source>
</evidence>
<dbReference type="Pfam" id="PF06580">
    <property type="entry name" value="His_kinase"/>
    <property type="match status" value="1"/>
</dbReference>
<comment type="caution">
    <text evidence="3">The sequence shown here is derived from an EMBL/GenBank/DDBJ whole genome shotgun (WGS) entry which is preliminary data.</text>
</comment>
<dbReference type="PANTHER" id="PTHR34220:SF7">
    <property type="entry name" value="SENSOR HISTIDINE KINASE YPDA"/>
    <property type="match status" value="1"/>
</dbReference>
<reference evidence="3 4" key="1">
    <citation type="submission" date="2019-04" db="EMBL/GenBank/DDBJ databases">
        <authorList>
            <person name="Liu A."/>
        </authorList>
    </citation>
    <scope>NUCLEOTIDE SEQUENCE [LARGE SCALE GENOMIC DNA]</scope>
    <source>
        <strain evidence="3 4">RZ03</strain>
    </source>
</reference>
<dbReference type="SUPFAM" id="SSF55874">
    <property type="entry name" value="ATPase domain of HSP90 chaperone/DNA topoisomerase II/histidine kinase"/>
    <property type="match status" value="1"/>
</dbReference>
<name>A0A4S1DZE4_9FLAO</name>
<dbReference type="InterPro" id="IPR036890">
    <property type="entry name" value="HATPase_C_sf"/>
</dbReference>
<organism evidence="3 4">
    <name type="scientific">Flavivirga rizhaonensis</name>
    <dbReference type="NCBI Taxonomy" id="2559571"/>
    <lineage>
        <taxon>Bacteria</taxon>
        <taxon>Pseudomonadati</taxon>
        <taxon>Bacteroidota</taxon>
        <taxon>Flavobacteriia</taxon>
        <taxon>Flavobacteriales</taxon>
        <taxon>Flavobacteriaceae</taxon>
        <taxon>Flavivirga</taxon>
    </lineage>
</organism>
<proteinExistence type="predicted"/>